<evidence type="ECO:0000313" key="1">
    <source>
        <dbReference type="EMBL" id="RCN38597.1"/>
    </source>
</evidence>
<reference evidence="1 2" key="1">
    <citation type="submission" date="2014-10" db="EMBL/GenBank/DDBJ databases">
        <title>Draft genome of the hookworm Ancylostoma caninum.</title>
        <authorList>
            <person name="Mitreva M."/>
        </authorList>
    </citation>
    <scope>NUCLEOTIDE SEQUENCE [LARGE SCALE GENOMIC DNA]</scope>
    <source>
        <strain evidence="1 2">Baltimore</strain>
    </source>
</reference>
<dbReference type="AlphaFoldDB" id="A0A368G7E7"/>
<sequence length="122" mass="13663">MTIPTPKPQLMNTIKGGIAGAFNKAKKMVGMGGRSKPEAEYFFFVLKTTTVKPMQGDSSHYLRICRKPHAYVDRVAYAAAAQRSENRNALKLHDDDKGLWTAFTRTQGWVSASEWSELKNIV</sequence>
<accession>A0A368G7E7</accession>
<gene>
    <name evidence="1" type="ORF">ANCCAN_15476</name>
</gene>
<name>A0A368G7E7_ANCCA</name>
<keyword evidence="2" id="KW-1185">Reference proteome</keyword>
<organism evidence="1 2">
    <name type="scientific">Ancylostoma caninum</name>
    <name type="common">Dog hookworm</name>
    <dbReference type="NCBI Taxonomy" id="29170"/>
    <lineage>
        <taxon>Eukaryota</taxon>
        <taxon>Metazoa</taxon>
        <taxon>Ecdysozoa</taxon>
        <taxon>Nematoda</taxon>
        <taxon>Chromadorea</taxon>
        <taxon>Rhabditida</taxon>
        <taxon>Rhabditina</taxon>
        <taxon>Rhabditomorpha</taxon>
        <taxon>Strongyloidea</taxon>
        <taxon>Ancylostomatidae</taxon>
        <taxon>Ancylostomatinae</taxon>
        <taxon>Ancylostoma</taxon>
    </lineage>
</organism>
<comment type="caution">
    <text evidence="1">The sequence shown here is derived from an EMBL/GenBank/DDBJ whole genome shotgun (WGS) entry which is preliminary data.</text>
</comment>
<dbReference type="EMBL" id="JOJR01000387">
    <property type="protein sequence ID" value="RCN38597.1"/>
    <property type="molecule type" value="Genomic_DNA"/>
</dbReference>
<protein>
    <submittedName>
        <fullName evidence="1">Uncharacterized protein</fullName>
    </submittedName>
</protein>
<evidence type="ECO:0000313" key="2">
    <source>
        <dbReference type="Proteomes" id="UP000252519"/>
    </source>
</evidence>
<dbReference type="Proteomes" id="UP000252519">
    <property type="component" value="Unassembled WGS sequence"/>
</dbReference>
<proteinExistence type="predicted"/>